<accession>A0A8C2AQF3</accession>
<feature type="compositionally biased region" description="Basic residues" evidence="1">
    <location>
        <begin position="59"/>
        <end position="72"/>
    </location>
</feature>
<evidence type="ECO:0000313" key="3">
    <source>
        <dbReference type="Proteomes" id="UP000694700"/>
    </source>
</evidence>
<name>A0A8C2AQF3_CYPCA</name>
<reference evidence="2" key="1">
    <citation type="submission" date="2025-08" db="UniProtKB">
        <authorList>
            <consortium name="Ensembl"/>
        </authorList>
    </citation>
    <scope>IDENTIFICATION</scope>
</reference>
<proteinExistence type="predicted"/>
<sequence length="84" mass="9667">MNPVKESLDPVARSFYMGLLAYRSTPLECGYSPAYLLMGQRLRSNLPVSENLLSTRHGEKVKKYKEHQRAKQKSYYNKGTCQLP</sequence>
<dbReference type="Proteomes" id="UP000694700">
    <property type="component" value="Unplaced"/>
</dbReference>
<organism evidence="2 3">
    <name type="scientific">Cyprinus carpio</name>
    <name type="common">Common carp</name>
    <dbReference type="NCBI Taxonomy" id="7962"/>
    <lineage>
        <taxon>Eukaryota</taxon>
        <taxon>Metazoa</taxon>
        <taxon>Chordata</taxon>
        <taxon>Craniata</taxon>
        <taxon>Vertebrata</taxon>
        <taxon>Euteleostomi</taxon>
        <taxon>Actinopterygii</taxon>
        <taxon>Neopterygii</taxon>
        <taxon>Teleostei</taxon>
        <taxon>Ostariophysi</taxon>
        <taxon>Cypriniformes</taxon>
        <taxon>Cyprinidae</taxon>
        <taxon>Cyprininae</taxon>
        <taxon>Cyprinus</taxon>
    </lineage>
</organism>
<dbReference type="Ensembl" id="ENSCCRT00015111815.1">
    <property type="protein sequence ID" value="ENSCCRP00015108375.1"/>
    <property type="gene ID" value="ENSCCRG00015043077.1"/>
</dbReference>
<protein>
    <submittedName>
        <fullName evidence="2">Uncharacterized protein</fullName>
    </submittedName>
</protein>
<feature type="compositionally biased region" description="Polar residues" evidence="1">
    <location>
        <begin position="74"/>
        <end position="84"/>
    </location>
</feature>
<feature type="region of interest" description="Disordered" evidence="1">
    <location>
        <begin position="57"/>
        <end position="84"/>
    </location>
</feature>
<evidence type="ECO:0000313" key="2">
    <source>
        <dbReference type="Ensembl" id="ENSCCRP00015108375.1"/>
    </source>
</evidence>
<dbReference type="AlphaFoldDB" id="A0A8C2AQF3"/>
<evidence type="ECO:0000256" key="1">
    <source>
        <dbReference type="SAM" id="MobiDB-lite"/>
    </source>
</evidence>